<evidence type="ECO:0000313" key="2">
    <source>
        <dbReference type="EMBL" id="TXB96078.1"/>
    </source>
</evidence>
<name>A0A5C6SE22_FUSOC</name>
<gene>
    <name evidence="2" type="ORF">FocTR4_00015853</name>
</gene>
<dbReference type="Proteomes" id="UP000321331">
    <property type="component" value="Unassembled WGS sequence"/>
</dbReference>
<reference evidence="2 3" key="1">
    <citation type="submission" date="2019-07" db="EMBL/GenBank/DDBJ databases">
        <title>The First High-Quality Draft Genome Sequence of the Causal Agent of the Current Panama Disease Epidemic.</title>
        <authorList>
            <person name="Warmington R.J."/>
            <person name="Kay W."/>
            <person name="Jeffries A."/>
            <person name="Bebber D."/>
            <person name="Moore K."/>
            <person name="Studholme D.J."/>
        </authorList>
    </citation>
    <scope>NUCLEOTIDE SEQUENCE [LARGE SCALE GENOMIC DNA]</scope>
    <source>
        <strain evidence="2 3">TR4</strain>
    </source>
</reference>
<dbReference type="AlphaFoldDB" id="A0A5C6SE22"/>
<dbReference type="Pfam" id="PF12770">
    <property type="entry name" value="CHAT"/>
    <property type="match status" value="1"/>
</dbReference>
<accession>A0A5C6SE22</accession>
<dbReference type="InterPro" id="IPR024983">
    <property type="entry name" value="CHAT_dom"/>
</dbReference>
<organism evidence="2 3">
    <name type="scientific">Fusarium oxysporum f. sp. cubense</name>
    <dbReference type="NCBI Taxonomy" id="61366"/>
    <lineage>
        <taxon>Eukaryota</taxon>
        <taxon>Fungi</taxon>
        <taxon>Dikarya</taxon>
        <taxon>Ascomycota</taxon>
        <taxon>Pezizomycotina</taxon>
        <taxon>Sordariomycetes</taxon>
        <taxon>Hypocreomycetidae</taxon>
        <taxon>Hypocreales</taxon>
        <taxon>Nectriaceae</taxon>
        <taxon>Fusarium</taxon>
        <taxon>Fusarium oxysporum species complex</taxon>
    </lineage>
</organism>
<protein>
    <recommendedName>
        <fullName evidence="1">CHAT domain-containing protein</fullName>
    </recommendedName>
</protein>
<proteinExistence type="predicted"/>
<comment type="caution">
    <text evidence="2">The sequence shown here is derived from an EMBL/GenBank/DDBJ whole genome shotgun (WGS) entry which is preliminary data.</text>
</comment>
<feature type="domain" description="CHAT" evidence="1">
    <location>
        <begin position="129"/>
        <end position="249"/>
    </location>
</feature>
<evidence type="ECO:0000259" key="1">
    <source>
        <dbReference type="Pfam" id="PF12770"/>
    </source>
</evidence>
<sequence>MAASFALEAGKTPLHAVQLLELGSGIITSLRSRLRFEQLRDMLDCPIKDLYDSGAEGDPLGSKPKRNDRHQASFDLDDTIGQIRLLPGFEKLLRPPPVEDVEERMKMLMQIRSNSKLIQQAEADMSSILGWLWDVAVCPILDALGFSKPPMNGEWPRVWWIPVGELRSLPLHAVGRHTSSSTDSAIDRVVSSYSPSVRTLLHARRQSRKARDSMHDQALLVSMTTTAGCSNLTFAKREVKKLESLLPASTFLGRPCDTSTSV</sequence>
<evidence type="ECO:0000313" key="3">
    <source>
        <dbReference type="Proteomes" id="UP000321331"/>
    </source>
</evidence>
<dbReference type="EMBL" id="VMNF01000015">
    <property type="protein sequence ID" value="TXB96078.1"/>
    <property type="molecule type" value="Genomic_DNA"/>
</dbReference>